<keyword evidence="2" id="KW-0472">Membrane</keyword>
<gene>
    <name evidence="5" type="primary">LOC111105599</name>
</gene>
<feature type="signal peptide" evidence="3">
    <location>
        <begin position="1"/>
        <end position="24"/>
    </location>
</feature>
<protein>
    <submittedName>
        <fullName evidence="5">Uncharacterized protein LOC111105599 isoform X2</fullName>
    </submittedName>
</protein>
<evidence type="ECO:0000256" key="2">
    <source>
        <dbReference type="SAM" id="Phobius"/>
    </source>
</evidence>
<keyword evidence="2" id="KW-0812">Transmembrane</keyword>
<evidence type="ECO:0000313" key="4">
    <source>
        <dbReference type="Proteomes" id="UP000694844"/>
    </source>
</evidence>
<accession>A0A8B8AWQ1</accession>
<feature type="transmembrane region" description="Helical" evidence="2">
    <location>
        <begin position="92"/>
        <end position="115"/>
    </location>
</feature>
<evidence type="ECO:0000256" key="1">
    <source>
        <dbReference type="SAM" id="MobiDB-lite"/>
    </source>
</evidence>
<feature type="chain" id="PRO_5034040111" evidence="3">
    <location>
        <begin position="25"/>
        <end position="174"/>
    </location>
</feature>
<evidence type="ECO:0000313" key="5">
    <source>
        <dbReference type="RefSeq" id="XP_022295672.1"/>
    </source>
</evidence>
<feature type="region of interest" description="Disordered" evidence="1">
    <location>
        <begin position="145"/>
        <end position="174"/>
    </location>
</feature>
<dbReference type="OrthoDB" id="6199017at2759"/>
<reference evidence="5" key="1">
    <citation type="submission" date="2025-08" db="UniProtKB">
        <authorList>
            <consortium name="RefSeq"/>
        </authorList>
    </citation>
    <scope>IDENTIFICATION</scope>
    <source>
        <tissue evidence="5">Whole sample</tissue>
    </source>
</reference>
<proteinExistence type="predicted"/>
<evidence type="ECO:0000256" key="3">
    <source>
        <dbReference type="SAM" id="SignalP"/>
    </source>
</evidence>
<keyword evidence="3" id="KW-0732">Signal</keyword>
<keyword evidence="2" id="KW-1133">Transmembrane helix</keyword>
<name>A0A8B8AWQ1_CRAVI</name>
<dbReference type="Proteomes" id="UP000694844">
    <property type="component" value="Chromosome 7"/>
</dbReference>
<keyword evidence="4" id="KW-1185">Reference proteome</keyword>
<dbReference type="AlphaFoldDB" id="A0A8B8AWQ1"/>
<feature type="compositionally biased region" description="Polar residues" evidence="1">
    <location>
        <begin position="148"/>
        <end position="160"/>
    </location>
</feature>
<organism evidence="4 5">
    <name type="scientific">Crassostrea virginica</name>
    <name type="common">Eastern oyster</name>
    <dbReference type="NCBI Taxonomy" id="6565"/>
    <lineage>
        <taxon>Eukaryota</taxon>
        <taxon>Metazoa</taxon>
        <taxon>Spiralia</taxon>
        <taxon>Lophotrochozoa</taxon>
        <taxon>Mollusca</taxon>
        <taxon>Bivalvia</taxon>
        <taxon>Autobranchia</taxon>
        <taxon>Pteriomorphia</taxon>
        <taxon>Ostreida</taxon>
        <taxon>Ostreoidea</taxon>
        <taxon>Ostreidae</taxon>
        <taxon>Crassostrea</taxon>
    </lineage>
</organism>
<dbReference type="RefSeq" id="XP_022295672.1">
    <property type="nucleotide sequence ID" value="XM_022439964.1"/>
</dbReference>
<dbReference type="GeneID" id="111105599"/>
<sequence length="174" mass="19484">MQEMKYRILHFFFLLLLRPNFITSFNCSRNSKEMCLTDCSWSTEENKCKGIQITGTIASRIVPPAVSNNATPCLAVLQVEIENDTSNQDHSLAIGIPVGFGVVIVIAVFIVITITNRRFFMGHMRQNALYVGSVVAEHCVSPDIYRPEQQTSSPDSNNDTYAVVNSIRRPNETP</sequence>